<protein>
    <recommendedName>
        <fullName evidence="9 10">Ammonium transporter</fullName>
    </recommendedName>
</protein>
<dbReference type="InterPro" id="IPR001905">
    <property type="entry name" value="Ammonium_transpt"/>
</dbReference>
<sequence length="404" mass="42288">MVKADVVWMLVATALVMLMTPGLALFYGGLVRAKNVLSISLQVFICLGLISLLWFLYGYSLAFGPDHGKVIGGLEYLFFKGVGTGPAPAAENIPHLLFAAFQLMFAVITPALITGAFAERMRFSAYLLFVALWFTLVYAPLCHWVWGGGWLGEMGALDFAGGTVIHIASGASALAAALVVGPRLGYRRDPLHPHNLPLTLLGAGLLWFGWFGFNAGSALAADEVAVLAFMNTQIAAGLAALSWVIAEWILQGAPTTLGAASGAVAGLVAITPAAGFVPLWAAVVIGLLAGLICYLAVLAKNRLGYDDALDVVGVHGVGGFWGALATGLFASKAVNPAGADGLLFGNVKQFGIQFLGAAAGAVFCFVASLILFKVVDAILGVRVSREEEIQGLDLTQHRETGYSF</sequence>
<feature type="transmembrane region" description="Helical" evidence="10">
    <location>
        <begin position="225"/>
        <end position="245"/>
    </location>
</feature>
<keyword evidence="8 10" id="KW-0924">Ammonia transport</keyword>
<dbReference type="FunFam" id="1.10.3430.10:FF:000007">
    <property type="entry name" value="Ammonium transporter"/>
    <property type="match status" value="1"/>
</dbReference>
<feature type="transmembrane region" description="Helical" evidence="10">
    <location>
        <begin position="280"/>
        <end position="299"/>
    </location>
</feature>
<dbReference type="STRING" id="999894.TDIS_1606"/>
<feature type="transmembrane region" description="Helical" evidence="10">
    <location>
        <begin position="39"/>
        <end position="57"/>
    </location>
</feature>
<comment type="subcellular location">
    <subcellularLocation>
        <location evidence="1 10">Cell membrane</location>
        <topology evidence="1 10">Multi-pass membrane protein</topology>
    </subcellularLocation>
</comment>
<keyword evidence="4" id="KW-1003">Cell membrane</keyword>
<dbReference type="AlphaFoldDB" id="A0A179D373"/>
<dbReference type="EMBL" id="LWLG01000013">
    <property type="protein sequence ID" value="OAQ20251.1"/>
    <property type="molecule type" value="Genomic_DNA"/>
</dbReference>
<evidence type="ECO:0000256" key="5">
    <source>
        <dbReference type="ARBA" id="ARBA00022692"/>
    </source>
</evidence>
<dbReference type="InterPro" id="IPR029020">
    <property type="entry name" value="Ammonium/urea_transptr"/>
</dbReference>
<keyword evidence="7 10" id="KW-0472">Membrane</keyword>
<dbReference type="PANTHER" id="PTHR43029">
    <property type="entry name" value="AMMONIUM TRANSPORTER MEP2"/>
    <property type="match status" value="1"/>
</dbReference>
<dbReference type="Proteomes" id="UP000078390">
    <property type="component" value="Unassembled WGS sequence"/>
</dbReference>
<dbReference type="SUPFAM" id="SSF111352">
    <property type="entry name" value="Ammonium transporter"/>
    <property type="match status" value="1"/>
</dbReference>
<keyword evidence="3 10" id="KW-0813">Transport</keyword>
<evidence type="ECO:0000256" key="3">
    <source>
        <dbReference type="ARBA" id="ARBA00022448"/>
    </source>
</evidence>
<dbReference type="GO" id="GO:0008519">
    <property type="term" value="F:ammonium channel activity"/>
    <property type="evidence" value="ECO:0007669"/>
    <property type="project" value="InterPro"/>
</dbReference>
<comment type="similarity">
    <text evidence="2 10">Belongs to the ammonia transporter channel (TC 1.A.11.2) family.</text>
</comment>
<dbReference type="Pfam" id="PF00909">
    <property type="entry name" value="Ammonium_transp"/>
    <property type="match status" value="1"/>
</dbReference>
<accession>A0A179D373</accession>
<organism evidence="12 13">
    <name type="scientific">Thermosulfurimonas dismutans</name>
    <dbReference type="NCBI Taxonomy" id="999894"/>
    <lineage>
        <taxon>Bacteria</taxon>
        <taxon>Pseudomonadati</taxon>
        <taxon>Thermodesulfobacteriota</taxon>
        <taxon>Thermodesulfobacteria</taxon>
        <taxon>Thermodesulfobacteriales</taxon>
        <taxon>Thermodesulfobacteriaceae</taxon>
        <taxon>Thermosulfurimonas</taxon>
    </lineage>
</organism>
<dbReference type="InterPro" id="IPR024041">
    <property type="entry name" value="NH4_transpt_AmtB-like_dom"/>
</dbReference>
<evidence type="ECO:0000256" key="9">
    <source>
        <dbReference type="ARBA" id="ARBA00050025"/>
    </source>
</evidence>
<evidence type="ECO:0000256" key="1">
    <source>
        <dbReference type="ARBA" id="ARBA00004651"/>
    </source>
</evidence>
<name>A0A179D373_9BACT</name>
<evidence type="ECO:0000256" key="7">
    <source>
        <dbReference type="ARBA" id="ARBA00023136"/>
    </source>
</evidence>
<evidence type="ECO:0000259" key="11">
    <source>
        <dbReference type="Pfam" id="PF00909"/>
    </source>
</evidence>
<keyword evidence="13" id="KW-1185">Reference proteome</keyword>
<feature type="transmembrane region" description="Helical" evidence="10">
    <location>
        <begin position="125"/>
        <end position="147"/>
    </location>
</feature>
<evidence type="ECO:0000256" key="8">
    <source>
        <dbReference type="ARBA" id="ARBA00023177"/>
    </source>
</evidence>
<feature type="transmembrane region" description="Helical" evidence="10">
    <location>
        <begin position="196"/>
        <end position="213"/>
    </location>
</feature>
<dbReference type="PANTHER" id="PTHR43029:SF10">
    <property type="entry name" value="AMMONIUM TRANSPORTER MEP2"/>
    <property type="match status" value="1"/>
</dbReference>
<dbReference type="PROSITE" id="PS01219">
    <property type="entry name" value="AMMONIUM_TRANSP"/>
    <property type="match status" value="1"/>
</dbReference>
<dbReference type="RefSeq" id="WP_068671110.1">
    <property type="nucleotide sequence ID" value="NZ_LWLG01000013.1"/>
</dbReference>
<dbReference type="PATRIC" id="fig|999894.6.peg.1604"/>
<feature type="transmembrane region" description="Helical" evidence="10">
    <location>
        <begin position="96"/>
        <end position="118"/>
    </location>
</feature>
<keyword evidence="5 10" id="KW-0812">Transmembrane</keyword>
<evidence type="ECO:0000313" key="12">
    <source>
        <dbReference type="EMBL" id="OAQ20251.1"/>
    </source>
</evidence>
<gene>
    <name evidence="12" type="ORF">TDIS_1606</name>
</gene>
<proteinExistence type="inferred from homology"/>
<keyword evidence="6 10" id="KW-1133">Transmembrane helix</keyword>
<dbReference type="GO" id="GO:0005886">
    <property type="term" value="C:plasma membrane"/>
    <property type="evidence" value="ECO:0007669"/>
    <property type="project" value="UniProtKB-SubCell"/>
</dbReference>
<evidence type="ECO:0000313" key="13">
    <source>
        <dbReference type="Proteomes" id="UP000078390"/>
    </source>
</evidence>
<evidence type="ECO:0000256" key="6">
    <source>
        <dbReference type="ARBA" id="ARBA00022989"/>
    </source>
</evidence>
<feature type="transmembrane region" description="Helical" evidence="10">
    <location>
        <begin position="257"/>
        <end position="274"/>
    </location>
</feature>
<feature type="transmembrane region" description="Helical" evidence="10">
    <location>
        <begin position="311"/>
        <end position="330"/>
    </location>
</feature>
<evidence type="ECO:0000256" key="2">
    <source>
        <dbReference type="ARBA" id="ARBA00005887"/>
    </source>
</evidence>
<evidence type="ECO:0000256" key="4">
    <source>
        <dbReference type="ARBA" id="ARBA00022475"/>
    </source>
</evidence>
<comment type="caution">
    <text evidence="12">The sequence shown here is derived from an EMBL/GenBank/DDBJ whole genome shotgun (WGS) entry which is preliminary data.</text>
</comment>
<feature type="transmembrane region" description="Helical" evidence="10">
    <location>
        <begin position="350"/>
        <end position="372"/>
    </location>
</feature>
<feature type="transmembrane region" description="Helical" evidence="10">
    <location>
        <begin position="159"/>
        <end position="184"/>
    </location>
</feature>
<feature type="transmembrane region" description="Helical" evidence="10">
    <location>
        <begin position="6"/>
        <end position="27"/>
    </location>
</feature>
<dbReference type="Gene3D" id="1.10.3430.10">
    <property type="entry name" value="Ammonium transporter AmtB like domains"/>
    <property type="match status" value="1"/>
</dbReference>
<dbReference type="NCBIfam" id="TIGR00836">
    <property type="entry name" value="amt"/>
    <property type="match status" value="1"/>
</dbReference>
<dbReference type="InterPro" id="IPR018047">
    <property type="entry name" value="Ammonium_transpt_CS"/>
</dbReference>
<dbReference type="OrthoDB" id="9814202at2"/>
<evidence type="ECO:0000256" key="10">
    <source>
        <dbReference type="RuleBase" id="RU362002"/>
    </source>
</evidence>
<feature type="domain" description="Ammonium transporter AmtB-like" evidence="11">
    <location>
        <begin position="7"/>
        <end position="402"/>
    </location>
</feature>
<reference evidence="12 13" key="1">
    <citation type="submission" date="2016-04" db="EMBL/GenBank/DDBJ databases">
        <title>Genome analysis of Thermosulfurimonas dismutans, the first thermophilic sulfur-disproportionating bacterium of the phylum Thermodesulfobacteria.</title>
        <authorList>
            <person name="Mardanov A.V."/>
            <person name="Beletsky A.V."/>
            <person name="Kadnikov V.V."/>
            <person name="Slobodkin A.I."/>
            <person name="Ravin N.V."/>
        </authorList>
    </citation>
    <scope>NUCLEOTIDE SEQUENCE [LARGE SCALE GENOMIC DNA]</scope>
    <source>
        <strain evidence="12 13">S95</strain>
    </source>
</reference>